<dbReference type="PANTHER" id="PTHR30160:SF7">
    <property type="entry name" value="ADP-HEPTOSE--LPS HEPTOSYLTRANSFERASE 2"/>
    <property type="match status" value="1"/>
</dbReference>
<dbReference type="Pfam" id="PF01075">
    <property type="entry name" value="Glyco_transf_9"/>
    <property type="match status" value="1"/>
</dbReference>
<name>A0A1F5R0Z8_9BACT</name>
<organism evidence="6 7">
    <name type="scientific">Candidatus Edwardsbacteria bacterium GWF2_54_11</name>
    <dbReference type="NCBI Taxonomy" id="1817851"/>
    <lineage>
        <taxon>Bacteria</taxon>
        <taxon>Candidatus Edwardsiibacteriota</taxon>
    </lineage>
</organism>
<dbReference type="EMBL" id="MFFM01000049">
    <property type="protein sequence ID" value="OGF08090.1"/>
    <property type="molecule type" value="Genomic_DNA"/>
</dbReference>
<comment type="similarity">
    <text evidence="3">Belongs to the glycosyltransferase 9 family.</text>
</comment>
<dbReference type="InterPro" id="IPR002201">
    <property type="entry name" value="Glyco_trans_9"/>
</dbReference>
<evidence type="ECO:0000256" key="5">
    <source>
        <dbReference type="ARBA" id="ARBA00047503"/>
    </source>
</evidence>
<protein>
    <recommendedName>
        <fullName evidence="4">lipopolysaccharide heptosyltransferase II</fullName>
        <ecNumber evidence="4">2.4.99.24</ecNumber>
    </recommendedName>
</protein>
<dbReference type="InterPro" id="IPR051199">
    <property type="entry name" value="LPS_LOS_Heptosyltrfase"/>
</dbReference>
<accession>A0A1F5R0Z8</accession>
<proteinExistence type="inferred from homology"/>
<dbReference type="GO" id="GO:0009244">
    <property type="term" value="P:lipopolysaccharide core region biosynthetic process"/>
    <property type="evidence" value="ECO:0007669"/>
    <property type="project" value="TreeGrafter"/>
</dbReference>
<dbReference type="Proteomes" id="UP000177230">
    <property type="component" value="Unassembled WGS sequence"/>
</dbReference>
<dbReference type="GO" id="GO:0008713">
    <property type="term" value="F:ADP-heptose-lipopolysaccharide heptosyltransferase activity"/>
    <property type="evidence" value="ECO:0007669"/>
    <property type="project" value="UniProtKB-EC"/>
</dbReference>
<evidence type="ECO:0000256" key="4">
    <source>
        <dbReference type="ARBA" id="ARBA00044042"/>
    </source>
</evidence>
<comment type="caution">
    <text evidence="6">The sequence shown here is derived from an EMBL/GenBank/DDBJ whole genome shotgun (WGS) entry which is preliminary data.</text>
</comment>
<gene>
    <name evidence="6" type="ORF">A2024_05010</name>
</gene>
<evidence type="ECO:0000313" key="6">
    <source>
        <dbReference type="EMBL" id="OGF08090.1"/>
    </source>
</evidence>
<dbReference type="SUPFAM" id="SSF53756">
    <property type="entry name" value="UDP-Glycosyltransferase/glycogen phosphorylase"/>
    <property type="match status" value="1"/>
</dbReference>
<keyword evidence="2 6" id="KW-0808">Transferase</keyword>
<dbReference type="Gene3D" id="3.40.50.2000">
    <property type="entry name" value="Glycogen Phosphorylase B"/>
    <property type="match status" value="2"/>
</dbReference>
<evidence type="ECO:0000256" key="1">
    <source>
        <dbReference type="ARBA" id="ARBA00022676"/>
    </source>
</evidence>
<dbReference type="GO" id="GO:0005829">
    <property type="term" value="C:cytosol"/>
    <property type="evidence" value="ECO:0007669"/>
    <property type="project" value="TreeGrafter"/>
</dbReference>
<reference evidence="6 7" key="1">
    <citation type="journal article" date="2016" name="Nat. Commun.">
        <title>Thousands of microbial genomes shed light on interconnected biogeochemical processes in an aquifer system.</title>
        <authorList>
            <person name="Anantharaman K."/>
            <person name="Brown C.T."/>
            <person name="Hug L.A."/>
            <person name="Sharon I."/>
            <person name="Castelle C.J."/>
            <person name="Probst A.J."/>
            <person name="Thomas B.C."/>
            <person name="Singh A."/>
            <person name="Wilkins M.J."/>
            <person name="Karaoz U."/>
            <person name="Brodie E.L."/>
            <person name="Williams K.H."/>
            <person name="Hubbard S.S."/>
            <person name="Banfield J.F."/>
        </authorList>
    </citation>
    <scope>NUCLEOTIDE SEQUENCE [LARGE SCALE GENOMIC DNA]</scope>
</reference>
<dbReference type="NCBIfam" id="TIGR02195">
    <property type="entry name" value="heptsyl_trn_II"/>
    <property type="match status" value="1"/>
</dbReference>
<evidence type="ECO:0000313" key="7">
    <source>
        <dbReference type="Proteomes" id="UP000177230"/>
    </source>
</evidence>
<dbReference type="CDD" id="cd03789">
    <property type="entry name" value="GT9_LPS_heptosyltransferase"/>
    <property type="match status" value="1"/>
</dbReference>
<dbReference type="InterPro" id="IPR011910">
    <property type="entry name" value="RfaF"/>
</dbReference>
<comment type="catalytic activity">
    <reaction evidence="5">
        <text>an L-alpha-D-Hep-(1-&gt;5)-[alpha-Kdo-(2-&gt;4)]-alpha-Kdo-(2-&gt;6)-lipid A + ADP-L-glycero-beta-D-manno-heptose = an L-alpha-D-Hep-(1-&gt;3)-L-alpha-D-Hep-(1-&gt;5)-[alpha-Kdo-(2-&gt;4)]-alpha-Kdo-(2-&gt;6)-lipid A + ADP + H(+)</text>
        <dbReference type="Rhea" id="RHEA:74071"/>
        <dbReference type="ChEBI" id="CHEBI:15378"/>
        <dbReference type="ChEBI" id="CHEBI:61506"/>
        <dbReference type="ChEBI" id="CHEBI:193068"/>
        <dbReference type="ChEBI" id="CHEBI:193069"/>
        <dbReference type="ChEBI" id="CHEBI:456216"/>
        <dbReference type="EC" id="2.4.99.24"/>
    </reaction>
</comment>
<dbReference type="EC" id="2.4.99.24" evidence="4"/>
<evidence type="ECO:0000256" key="3">
    <source>
        <dbReference type="ARBA" id="ARBA00043995"/>
    </source>
</evidence>
<dbReference type="AlphaFoldDB" id="A0A1F5R0Z8"/>
<evidence type="ECO:0000256" key="2">
    <source>
        <dbReference type="ARBA" id="ARBA00022679"/>
    </source>
</evidence>
<keyword evidence="1" id="KW-0328">Glycosyltransferase</keyword>
<dbReference type="PANTHER" id="PTHR30160">
    <property type="entry name" value="TETRAACYLDISACCHARIDE 4'-KINASE-RELATED"/>
    <property type="match status" value="1"/>
</dbReference>
<sequence>MKSDNQKILIRVPNWIGDAVISTGFIEACKKKHPEASITILAHQRVAELFEADPRVNDIIAFSKEEGLRRIVRSIKSRGFDRAYILPLSFSSALMFRLAGIKQRIGYGSELRGLLLTESLKYSQNDFRSRHILQGYAALLGPDVAPKAPKIYLTDDEKGKAEKRIFAIKAGPEDLVGFGPGATYGPAKMWPVENWIRLGRKLSEGGKRVMIFGSASENELCRDIAVGIGRGTANLAGELSLRESAALLSLIPSFVTNDTGVMHLAAACGARVTAIFGSTSPVWTGPWGEGHRIIYNQEPCSPCYKRICRYGHYNCLKKITPDDVLAG</sequence>